<sequence length="69" mass="7859">MIVHESMVNYGVGSEIAAIIQEQALFYLKAPVRRVAGWSTYTGLTYEKYIVPDVTRIYDAVTDLMEIEE</sequence>
<comment type="cofactor">
    <cofactor evidence="1">
        <name>thiamine diphosphate</name>
        <dbReference type="ChEBI" id="CHEBI:58937"/>
    </cofactor>
</comment>
<evidence type="ECO:0000313" key="4">
    <source>
        <dbReference type="EMBL" id="EXA32096.1"/>
    </source>
</evidence>
<organism evidence="4">
    <name type="scientific">Fusarium oxysporum f. sp. pisi HDV247</name>
    <dbReference type="NCBI Taxonomy" id="1080344"/>
    <lineage>
        <taxon>Eukaryota</taxon>
        <taxon>Fungi</taxon>
        <taxon>Dikarya</taxon>
        <taxon>Ascomycota</taxon>
        <taxon>Pezizomycotina</taxon>
        <taxon>Sordariomycetes</taxon>
        <taxon>Hypocreomycetidae</taxon>
        <taxon>Hypocreales</taxon>
        <taxon>Nectriaceae</taxon>
        <taxon>Fusarium</taxon>
        <taxon>Fusarium oxysporum species complex</taxon>
    </lineage>
</organism>
<dbReference type="GO" id="GO:0016491">
    <property type="term" value="F:oxidoreductase activity"/>
    <property type="evidence" value="ECO:0007669"/>
    <property type="project" value="UniProtKB-KW"/>
</dbReference>
<keyword evidence="2" id="KW-0560">Oxidoreductase</keyword>
<dbReference type="HOGENOM" id="CLU_2776010_0_0_1"/>
<dbReference type="PANTHER" id="PTHR42980">
    <property type="entry name" value="2-OXOISOVALERATE DEHYDROGENASE SUBUNIT BETA-RELATED"/>
    <property type="match status" value="1"/>
</dbReference>
<dbReference type="SUPFAM" id="SSF52922">
    <property type="entry name" value="TK C-terminal domain-like"/>
    <property type="match status" value="1"/>
</dbReference>
<dbReference type="Proteomes" id="UP000030751">
    <property type="component" value="Unassembled WGS sequence"/>
</dbReference>
<dbReference type="Gene3D" id="3.40.50.920">
    <property type="match status" value="1"/>
</dbReference>
<dbReference type="GO" id="GO:0007584">
    <property type="term" value="P:response to nutrient"/>
    <property type="evidence" value="ECO:0007669"/>
    <property type="project" value="TreeGrafter"/>
</dbReference>
<dbReference type="InterPro" id="IPR009014">
    <property type="entry name" value="Transketo_C/PFOR_II"/>
</dbReference>
<protein>
    <submittedName>
        <fullName evidence="4">2-oxoisovalerate dehydrogenase E1 component, beta subunit</fullName>
    </submittedName>
</protein>
<accession>W9NMY1</accession>
<name>W9NMY1_FUSOX</name>
<dbReference type="InterPro" id="IPR033248">
    <property type="entry name" value="Transketolase_C"/>
</dbReference>
<reference evidence="4" key="2">
    <citation type="submission" date="2012-05" db="EMBL/GenBank/DDBJ databases">
        <title>Annotation of the Genome Sequence of Fusarium oxysporum HDV247.</title>
        <authorList>
            <consortium name="The Broad Institute Genomics Platform"/>
            <person name="Ma L.-J."/>
            <person name="Corby-Kistler H."/>
            <person name="Broz K."/>
            <person name="Gale L.R."/>
            <person name="Jonkers W."/>
            <person name="O'Donnell K."/>
            <person name="Ploetz R."/>
            <person name="Steinberg C."/>
            <person name="Schwartz D.C."/>
            <person name="VanEtten H."/>
            <person name="Zhou S."/>
            <person name="Young S.K."/>
            <person name="Zeng Q."/>
            <person name="Gargeya S."/>
            <person name="Fitzgerald M."/>
            <person name="Abouelleil A."/>
            <person name="Alvarado L."/>
            <person name="Chapman S.B."/>
            <person name="Gainer-Dewar J."/>
            <person name="Goldberg J."/>
            <person name="Griggs A."/>
            <person name="Gujja S."/>
            <person name="Hansen M."/>
            <person name="Howarth C."/>
            <person name="Imamovic A."/>
            <person name="Ireland A."/>
            <person name="Larimer J."/>
            <person name="McCowan C."/>
            <person name="Murphy C."/>
            <person name="Pearson M."/>
            <person name="Poon T.W."/>
            <person name="Priest M."/>
            <person name="Roberts A."/>
            <person name="Saif S."/>
            <person name="Shea T."/>
            <person name="Sykes S."/>
            <person name="Wortman J."/>
            <person name="Nusbaum C."/>
            <person name="Birren B."/>
        </authorList>
    </citation>
    <scope>NUCLEOTIDE SEQUENCE</scope>
    <source>
        <strain evidence="4">HDV247</strain>
    </source>
</reference>
<evidence type="ECO:0000259" key="3">
    <source>
        <dbReference type="Pfam" id="PF02780"/>
    </source>
</evidence>
<reference evidence="4" key="1">
    <citation type="submission" date="2011-10" db="EMBL/GenBank/DDBJ databases">
        <title>The Genome Sequence of Fusarium oxysporum HDV247.</title>
        <authorList>
            <consortium name="The Broad Institute Genome Sequencing Platform"/>
            <person name="Ma L.-J."/>
            <person name="Gale L.R."/>
            <person name="Schwartz D.C."/>
            <person name="Zhou S."/>
            <person name="Corby-Kistler H."/>
            <person name="Young S.K."/>
            <person name="Zeng Q."/>
            <person name="Gargeya S."/>
            <person name="Fitzgerald M."/>
            <person name="Haas B."/>
            <person name="Abouelleil A."/>
            <person name="Alvarado L."/>
            <person name="Arachchi H.M."/>
            <person name="Berlin A."/>
            <person name="Brown A."/>
            <person name="Chapman S.B."/>
            <person name="Chen Z."/>
            <person name="Dunbar C."/>
            <person name="Freedman E."/>
            <person name="Gearin G."/>
            <person name="Goldberg J."/>
            <person name="Griggs A."/>
            <person name="Gujja S."/>
            <person name="Heiman D."/>
            <person name="Howarth C."/>
            <person name="Larson L."/>
            <person name="Lui A."/>
            <person name="MacDonald P.J.P."/>
            <person name="Montmayeur A."/>
            <person name="Murphy C."/>
            <person name="Neiman D."/>
            <person name="Pearson M."/>
            <person name="Priest M."/>
            <person name="Roberts A."/>
            <person name="Saif S."/>
            <person name="Shea T."/>
            <person name="Shenoy N."/>
            <person name="Sisk P."/>
            <person name="Stolte C."/>
            <person name="Sykes S."/>
            <person name="Wortman J."/>
            <person name="Nusbaum C."/>
            <person name="Birren B."/>
        </authorList>
    </citation>
    <scope>NUCLEOTIDE SEQUENCE [LARGE SCALE GENOMIC DNA]</scope>
    <source>
        <strain evidence="4">HDV247</strain>
    </source>
</reference>
<dbReference type="Pfam" id="PF02780">
    <property type="entry name" value="Transketolase_C"/>
    <property type="match status" value="1"/>
</dbReference>
<evidence type="ECO:0000256" key="1">
    <source>
        <dbReference type="ARBA" id="ARBA00001964"/>
    </source>
</evidence>
<dbReference type="EMBL" id="JH651001">
    <property type="protein sequence ID" value="EXA32096.1"/>
    <property type="molecule type" value="Genomic_DNA"/>
</dbReference>
<proteinExistence type="predicted"/>
<evidence type="ECO:0000256" key="2">
    <source>
        <dbReference type="ARBA" id="ARBA00023002"/>
    </source>
</evidence>
<gene>
    <name evidence="4" type="ORF">FOVG_16673</name>
</gene>
<dbReference type="AlphaFoldDB" id="W9NMY1"/>
<dbReference type="PANTHER" id="PTHR42980:SF1">
    <property type="entry name" value="2-OXOISOVALERATE DEHYDROGENASE SUBUNIT BETA, MITOCHONDRIAL"/>
    <property type="match status" value="1"/>
</dbReference>
<dbReference type="GO" id="GO:0009083">
    <property type="term" value="P:branched-chain amino acid catabolic process"/>
    <property type="evidence" value="ECO:0007669"/>
    <property type="project" value="TreeGrafter"/>
</dbReference>
<feature type="domain" description="Transketolase C-terminal" evidence="3">
    <location>
        <begin position="2"/>
        <end position="57"/>
    </location>
</feature>